<evidence type="ECO:0000313" key="2">
    <source>
        <dbReference type="EMBL" id="TPN84387.1"/>
    </source>
</evidence>
<name>A0A504J0P9_9FLAO</name>
<sequence>MEITIYIAIACGLIFLAYLKISNIVRNSSHIDHDKTYAETKTYVNLKAIKKFVDQADRVKIDLNAIEFKHKVTTKTVNTNDKFISLDNRIDYLPDTYEQKRYINHGVITFNYKNQEHKQLVVMNGIDEKSLLIYLYMQKHTYLYIDKHDISIRFLDLFFLHEASEGKFQPKGIEQIDLANNDTMIKNSMYTQY</sequence>
<proteinExistence type="predicted"/>
<dbReference type="Proteomes" id="UP000315540">
    <property type="component" value="Unassembled WGS sequence"/>
</dbReference>
<keyword evidence="1" id="KW-0812">Transmembrane</keyword>
<keyword evidence="1" id="KW-0472">Membrane</keyword>
<keyword evidence="1" id="KW-1133">Transmembrane helix</keyword>
<accession>A0A504J0P9</accession>
<dbReference type="AlphaFoldDB" id="A0A504J0P9"/>
<dbReference type="EMBL" id="VFWZ01000005">
    <property type="protein sequence ID" value="TPN84387.1"/>
    <property type="molecule type" value="Genomic_DNA"/>
</dbReference>
<evidence type="ECO:0000313" key="3">
    <source>
        <dbReference type="Proteomes" id="UP000315540"/>
    </source>
</evidence>
<keyword evidence="3" id="KW-1185">Reference proteome</keyword>
<organism evidence="2 3">
    <name type="scientific">Aquimarina algicola</name>
    <dbReference type="NCBI Taxonomy" id="2589995"/>
    <lineage>
        <taxon>Bacteria</taxon>
        <taxon>Pseudomonadati</taxon>
        <taxon>Bacteroidota</taxon>
        <taxon>Flavobacteriia</taxon>
        <taxon>Flavobacteriales</taxon>
        <taxon>Flavobacteriaceae</taxon>
        <taxon>Aquimarina</taxon>
    </lineage>
</organism>
<protein>
    <submittedName>
        <fullName evidence="2">Uncharacterized protein</fullName>
    </submittedName>
</protein>
<comment type="caution">
    <text evidence="2">The sequence shown here is derived from an EMBL/GenBank/DDBJ whole genome shotgun (WGS) entry which is preliminary data.</text>
</comment>
<reference evidence="2 3" key="1">
    <citation type="submission" date="2019-06" db="EMBL/GenBank/DDBJ databases">
        <authorList>
            <person name="Meng X."/>
        </authorList>
    </citation>
    <scope>NUCLEOTIDE SEQUENCE [LARGE SCALE GENOMIC DNA]</scope>
    <source>
        <strain evidence="2 3">M625</strain>
    </source>
</reference>
<evidence type="ECO:0000256" key="1">
    <source>
        <dbReference type="SAM" id="Phobius"/>
    </source>
</evidence>
<gene>
    <name evidence="2" type="ORF">FHK87_15735</name>
</gene>
<dbReference type="OrthoDB" id="1436599at2"/>
<feature type="transmembrane region" description="Helical" evidence="1">
    <location>
        <begin position="6"/>
        <end position="25"/>
    </location>
</feature>
<dbReference type="RefSeq" id="WP_140594723.1">
    <property type="nucleotide sequence ID" value="NZ_VFWZ01000005.1"/>
</dbReference>